<comment type="caution">
    <text evidence="2">The sequence shown here is derived from an EMBL/GenBank/DDBJ whole genome shotgun (WGS) entry which is preliminary data.</text>
</comment>
<dbReference type="Proteomes" id="UP000433104">
    <property type="component" value="Unassembled WGS sequence"/>
</dbReference>
<gene>
    <name evidence="2" type="ORF">GRI38_11310</name>
</gene>
<proteinExistence type="predicted"/>
<dbReference type="EMBL" id="WTYW01000003">
    <property type="protein sequence ID" value="MXO86612.1"/>
    <property type="molecule type" value="Genomic_DNA"/>
</dbReference>
<dbReference type="AlphaFoldDB" id="A0A844ZH82"/>
<feature type="chain" id="PRO_5032708183" evidence="1">
    <location>
        <begin position="24"/>
        <end position="149"/>
    </location>
</feature>
<evidence type="ECO:0000256" key="1">
    <source>
        <dbReference type="SAM" id="SignalP"/>
    </source>
</evidence>
<evidence type="ECO:0000313" key="2">
    <source>
        <dbReference type="EMBL" id="MXO86612.1"/>
    </source>
</evidence>
<feature type="signal peptide" evidence="1">
    <location>
        <begin position="1"/>
        <end position="23"/>
    </location>
</feature>
<dbReference type="RefSeq" id="WP_160683884.1">
    <property type="nucleotide sequence ID" value="NZ_WTYW01000003.1"/>
</dbReference>
<name>A0A844ZH82_9SPHN</name>
<reference evidence="2 3" key="1">
    <citation type="submission" date="2019-12" db="EMBL/GenBank/DDBJ databases">
        <title>Genomic-based taxomic classification of the family Erythrobacteraceae.</title>
        <authorList>
            <person name="Xu L."/>
        </authorList>
    </citation>
    <scope>NUCLEOTIDE SEQUENCE [LARGE SCALE GENOMIC DNA]</scope>
    <source>
        <strain evidence="2 3">MCCC 1A09962</strain>
    </source>
</reference>
<sequence length="149" mass="16479">MKTARNLWATPFFLWSAHTALFAADALPDPQSACQIIIEYDPAYKEAVESALSNLDQYEELCAFLEAQNLYVDLRGTSGILEDRAYAWALVTLANRETNATVGGHQTVTLLGSPADSVEERRVLFAVMERALEIAADGPARFVSERDPR</sequence>
<organism evidence="2 3">
    <name type="scientific">Parapontixanthobacter aurantiacus</name>
    <dbReference type="NCBI Taxonomy" id="1463599"/>
    <lineage>
        <taxon>Bacteria</taxon>
        <taxon>Pseudomonadati</taxon>
        <taxon>Pseudomonadota</taxon>
        <taxon>Alphaproteobacteria</taxon>
        <taxon>Sphingomonadales</taxon>
        <taxon>Erythrobacteraceae</taxon>
        <taxon>Parapontixanthobacter</taxon>
    </lineage>
</organism>
<accession>A0A844ZH82</accession>
<evidence type="ECO:0000313" key="3">
    <source>
        <dbReference type="Proteomes" id="UP000433104"/>
    </source>
</evidence>
<protein>
    <submittedName>
        <fullName evidence="2">Uncharacterized protein</fullName>
    </submittedName>
</protein>
<keyword evidence="1" id="KW-0732">Signal</keyword>
<keyword evidence="3" id="KW-1185">Reference proteome</keyword>